<dbReference type="CDD" id="cd01647">
    <property type="entry name" value="RT_LTR"/>
    <property type="match status" value="1"/>
</dbReference>
<accession>A0A9N7R1J6</accession>
<evidence type="ECO:0000259" key="3">
    <source>
        <dbReference type="PROSITE" id="PS50878"/>
    </source>
</evidence>
<dbReference type="Pfam" id="PF00078">
    <property type="entry name" value="RVT_1"/>
    <property type="match status" value="1"/>
</dbReference>
<dbReference type="OrthoDB" id="542221at2759"/>
<dbReference type="Pfam" id="PF03732">
    <property type="entry name" value="Retrotrans_gag"/>
    <property type="match status" value="1"/>
</dbReference>
<keyword evidence="1" id="KW-0511">Multifunctional enzyme</keyword>
<evidence type="ECO:0000256" key="2">
    <source>
        <dbReference type="SAM" id="MobiDB-lite"/>
    </source>
</evidence>
<feature type="region of interest" description="Disordered" evidence="2">
    <location>
        <begin position="171"/>
        <end position="234"/>
    </location>
</feature>
<comment type="caution">
    <text evidence="4">The sequence shown here is derived from an EMBL/GenBank/DDBJ whole genome shotgun (WGS) entry which is preliminary data.</text>
</comment>
<dbReference type="InterPro" id="IPR050951">
    <property type="entry name" value="Retrovirus_Pol_polyprotein"/>
</dbReference>
<dbReference type="PANTHER" id="PTHR37984">
    <property type="entry name" value="PROTEIN CBG26694"/>
    <property type="match status" value="1"/>
</dbReference>
<feature type="compositionally biased region" description="Basic and acidic residues" evidence="2">
    <location>
        <begin position="353"/>
        <end position="388"/>
    </location>
</feature>
<dbReference type="InterPro" id="IPR043128">
    <property type="entry name" value="Rev_trsase/Diguanyl_cyclase"/>
</dbReference>
<keyword evidence="5" id="KW-1185">Reference proteome</keyword>
<dbReference type="InterPro" id="IPR043502">
    <property type="entry name" value="DNA/RNA_pol_sf"/>
</dbReference>
<dbReference type="Gene3D" id="3.30.70.270">
    <property type="match status" value="2"/>
</dbReference>
<dbReference type="EMBL" id="CACSLK010006106">
    <property type="protein sequence ID" value="CAA0810437.1"/>
    <property type="molecule type" value="Genomic_DNA"/>
</dbReference>
<reference evidence="4" key="1">
    <citation type="submission" date="2019-12" db="EMBL/GenBank/DDBJ databases">
        <authorList>
            <person name="Scholes J."/>
        </authorList>
    </citation>
    <scope>NUCLEOTIDE SEQUENCE</scope>
</reference>
<dbReference type="Gene3D" id="3.10.10.10">
    <property type="entry name" value="HIV Type 1 Reverse Transcriptase, subunit A, domain 1"/>
    <property type="match status" value="1"/>
</dbReference>
<dbReference type="AlphaFoldDB" id="A0A9N7R1J6"/>
<evidence type="ECO:0000313" key="4">
    <source>
        <dbReference type="EMBL" id="CAA0810437.1"/>
    </source>
</evidence>
<dbReference type="GO" id="GO:0003824">
    <property type="term" value="F:catalytic activity"/>
    <property type="evidence" value="ECO:0007669"/>
    <property type="project" value="UniProtKB-KW"/>
</dbReference>
<feature type="non-terminal residue" evidence="4">
    <location>
        <position position="1"/>
    </location>
</feature>
<sequence>FREINLIFDGSSDPSRHVRAFENMSVLHGYSDPVSCRAFLSTLRGGALDWFHQLAPGSIRDFEDFAGQLTNQYSSAVAHEKTYLTLMAMRQGEKESLQKYVSRYNQVCLEVPTAGDEVKAGGLIRSLRPGPCRTSLAKTLARTYDEVLKICKKYINLEETEAEFAKLEDVVKPEQKKGKTGSPRRGSPRKNSPKGGSFKRSSPRRSGQNSFRERREDRWQGRPRLPSGQRYNHFTPINAQMGEHLNLELKPVVTALYGFNGGEVMPMGEVSLTVALGSGDSRKVRMIRFVVVGAESSYNIILGRTGLNAFQAVVSTYHMTIKYPVGENVGEVAGDQLTSRSCYQTTVSNNKQMAERQFKGKEARPDRPEGSRSKEEKGGQDKGKEKIDIQPGEEIEEVQMVQGCDDRKFRIGKDLGEPVRSKLINLIREFTDIFAYTTDELTGIEARVIEHRLNIDLSVKPVKQKRRHHGVEMDKIIEQEVDKLLNAGHVKKIQFPEWLSNTVMVSKSGGKWRMCIDFRDLNKACPKDLYPLPRIDQLVDSTAGCELLSLMDASQGYHQIPLAKEDWKRVSFITSKGTYCYVVMPFGLKNAGATYQRLVDQIFKDQLGRNMEVYVDDMLVKSKKEDDHAADLRETFQTLRRFGMKLNPAKCSFGVKLGKFLGYMVTKRGIEVNPEKVKAVIEMKPPANVKEVVILTGRIAGLSRFISKVAEKSSPLFKTLKKSSKFQWTEEAQKAFEELQRTLANLPLLAKPIHGEELVLYISVGESAVSSVLLREEGVAQFPIYYVSRVMQGAELRYSEIEKCALAVVVTVRKLRPYFLNHKVKVRTNMPLEQTLGRPAVSGRLVKWAVELSEYSIKYEPRKAIKGQVLADFIQEGTKEEEDGGGMW</sequence>
<dbReference type="InterPro" id="IPR000477">
    <property type="entry name" value="RT_dom"/>
</dbReference>
<feature type="compositionally biased region" description="Basic and acidic residues" evidence="2">
    <location>
        <begin position="211"/>
        <end position="220"/>
    </location>
</feature>
<feature type="non-terminal residue" evidence="4">
    <location>
        <position position="888"/>
    </location>
</feature>
<evidence type="ECO:0000313" key="5">
    <source>
        <dbReference type="Proteomes" id="UP001153555"/>
    </source>
</evidence>
<dbReference type="Proteomes" id="UP001153555">
    <property type="component" value="Unassembled WGS sequence"/>
</dbReference>
<organism evidence="4 5">
    <name type="scientific">Striga hermonthica</name>
    <name type="common">Purple witchweed</name>
    <name type="synonym">Buchnera hermonthica</name>
    <dbReference type="NCBI Taxonomy" id="68872"/>
    <lineage>
        <taxon>Eukaryota</taxon>
        <taxon>Viridiplantae</taxon>
        <taxon>Streptophyta</taxon>
        <taxon>Embryophyta</taxon>
        <taxon>Tracheophyta</taxon>
        <taxon>Spermatophyta</taxon>
        <taxon>Magnoliopsida</taxon>
        <taxon>eudicotyledons</taxon>
        <taxon>Gunneridae</taxon>
        <taxon>Pentapetalae</taxon>
        <taxon>asterids</taxon>
        <taxon>lamiids</taxon>
        <taxon>Lamiales</taxon>
        <taxon>Orobanchaceae</taxon>
        <taxon>Buchnereae</taxon>
        <taxon>Striga</taxon>
    </lineage>
</organism>
<dbReference type="PANTHER" id="PTHR37984:SF5">
    <property type="entry name" value="PROTEIN NYNRIN-LIKE"/>
    <property type="match status" value="1"/>
</dbReference>
<dbReference type="SUPFAM" id="SSF56672">
    <property type="entry name" value="DNA/RNA polymerases"/>
    <property type="match status" value="1"/>
</dbReference>
<dbReference type="PROSITE" id="PS50878">
    <property type="entry name" value="RT_POL"/>
    <property type="match status" value="1"/>
</dbReference>
<proteinExistence type="predicted"/>
<protein>
    <submittedName>
        <fullName evidence="4">Uncharacterized mitochondrial protein AtMg00860</fullName>
    </submittedName>
</protein>
<dbReference type="Pfam" id="PF17919">
    <property type="entry name" value="RT_RNaseH_2"/>
    <property type="match status" value="1"/>
</dbReference>
<name>A0A9N7R1J6_STRHE</name>
<evidence type="ECO:0000256" key="1">
    <source>
        <dbReference type="ARBA" id="ARBA00023268"/>
    </source>
</evidence>
<feature type="region of interest" description="Disordered" evidence="2">
    <location>
        <begin position="351"/>
        <end position="389"/>
    </location>
</feature>
<dbReference type="InterPro" id="IPR005162">
    <property type="entry name" value="Retrotrans_gag_dom"/>
</dbReference>
<dbReference type="InterPro" id="IPR041577">
    <property type="entry name" value="RT_RNaseH_2"/>
</dbReference>
<gene>
    <name evidence="4" type="ORF">SHERM_12042</name>
</gene>
<feature type="domain" description="Reverse transcriptase" evidence="3">
    <location>
        <begin position="486"/>
        <end position="665"/>
    </location>
</feature>